<dbReference type="eggNOG" id="COG0415">
    <property type="taxonomic scope" value="Bacteria"/>
</dbReference>
<dbReference type="KEGG" id="rla:Rhola_00011000"/>
<evidence type="ECO:0000256" key="1">
    <source>
        <dbReference type="ARBA" id="ARBA00022630"/>
    </source>
</evidence>
<organism evidence="5 6">
    <name type="scientific">Rhodoluna lacicola</name>
    <dbReference type="NCBI Taxonomy" id="529884"/>
    <lineage>
        <taxon>Bacteria</taxon>
        <taxon>Bacillati</taxon>
        <taxon>Actinomycetota</taxon>
        <taxon>Actinomycetes</taxon>
        <taxon>Micrococcales</taxon>
        <taxon>Microbacteriaceae</taxon>
        <taxon>Luna cluster</taxon>
        <taxon>Luna-1 subcluster</taxon>
        <taxon>Rhodoluna</taxon>
    </lineage>
</organism>
<dbReference type="PATRIC" id="fig|529884.3.peg.1058"/>
<evidence type="ECO:0000259" key="4">
    <source>
        <dbReference type="Pfam" id="PF03441"/>
    </source>
</evidence>
<dbReference type="InterPro" id="IPR036134">
    <property type="entry name" value="Crypto/Photolyase_FAD-like_sf"/>
</dbReference>
<keyword evidence="5" id="KW-0456">Lyase</keyword>
<dbReference type="Proteomes" id="UP000067708">
    <property type="component" value="Chromosome"/>
</dbReference>
<dbReference type="GO" id="GO:0071949">
    <property type="term" value="F:FAD binding"/>
    <property type="evidence" value="ECO:0007669"/>
    <property type="project" value="TreeGrafter"/>
</dbReference>
<dbReference type="HOGENOM" id="CLU_050658_0_0_11"/>
<evidence type="ECO:0000256" key="2">
    <source>
        <dbReference type="ARBA" id="ARBA00022827"/>
    </source>
</evidence>
<comment type="cofactor">
    <cofactor evidence="3">
        <name>FAD</name>
        <dbReference type="ChEBI" id="CHEBI:57692"/>
    </cofactor>
    <text evidence="3">Binds 1 FAD per subunit.</text>
</comment>
<keyword evidence="1 3" id="KW-0285">Flavoprotein</keyword>
<accession>A0A060JNV9</accession>
<dbReference type="PANTHER" id="PTHR11455:SF9">
    <property type="entry name" value="CRYPTOCHROME CIRCADIAN CLOCK 5 ISOFORM X1"/>
    <property type="match status" value="1"/>
</dbReference>
<dbReference type="Gene3D" id="1.10.579.10">
    <property type="entry name" value="DNA Cyclobutane Dipyrimidine Photolyase, subunit A, domain 3"/>
    <property type="match status" value="1"/>
</dbReference>
<evidence type="ECO:0000313" key="5">
    <source>
        <dbReference type="EMBL" id="AIC47894.1"/>
    </source>
</evidence>
<dbReference type="GO" id="GO:0003904">
    <property type="term" value="F:deoxyribodipyrimidine photo-lyase activity"/>
    <property type="evidence" value="ECO:0007669"/>
    <property type="project" value="UniProtKB-EC"/>
</dbReference>
<dbReference type="EMBL" id="CP007490">
    <property type="protein sequence ID" value="AIC47894.1"/>
    <property type="molecule type" value="Genomic_DNA"/>
</dbReference>
<dbReference type="InterPro" id="IPR005101">
    <property type="entry name" value="Cryptochr/Photolyase_FAD-bd"/>
</dbReference>
<reference evidence="5 6" key="1">
    <citation type="journal article" date="2014" name="Int. J. Syst. Evol. Microbiol.">
        <title>Rhodoluna lacicola gen. nov., sp. nov., a planktonic freshwater bacterium with stream-lined genome.</title>
        <authorList>
            <person name="Hahn M."/>
            <person name="Schmidt J."/>
            <person name="Taipale S.J."/>
            <person name="Doolittle W.F."/>
            <person name="Koll U."/>
        </authorList>
    </citation>
    <scope>NUCLEOTIDE SEQUENCE [LARGE SCALE GENOMIC DNA]</scope>
    <source>
        <strain evidence="5 6">MWH-Ta8</strain>
    </source>
</reference>
<evidence type="ECO:0000256" key="3">
    <source>
        <dbReference type="PIRSR" id="PIRSR602081-1"/>
    </source>
</evidence>
<protein>
    <submittedName>
        <fullName evidence="5">Deoxyribodipyrimidine photolyase</fullName>
        <ecNumber evidence="5">4.1.99.3</ecNumber>
    </submittedName>
</protein>
<gene>
    <name evidence="5" type="ORF">Rhola_00011000</name>
</gene>
<dbReference type="SUPFAM" id="SSF48173">
    <property type="entry name" value="Cryptochrome/photolyase FAD-binding domain"/>
    <property type="match status" value="1"/>
</dbReference>
<dbReference type="Pfam" id="PF03441">
    <property type="entry name" value="FAD_binding_7"/>
    <property type="match status" value="1"/>
</dbReference>
<keyword evidence="6" id="KW-1185">Reference proteome</keyword>
<feature type="domain" description="Cryptochrome/DNA photolyase FAD-binding" evidence="4">
    <location>
        <begin position="160"/>
        <end position="218"/>
    </location>
</feature>
<dbReference type="InterPro" id="IPR002081">
    <property type="entry name" value="Cryptochrome/DNA_photolyase_1"/>
</dbReference>
<feature type="binding site" evidence="3">
    <location>
        <position position="64"/>
    </location>
    <ligand>
        <name>FAD</name>
        <dbReference type="ChEBI" id="CHEBI:57692"/>
    </ligand>
</feature>
<name>A0A060JNV9_9MICO</name>
<evidence type="ECO:0000313" key="6">
    <source>
        <dbReference type="Proteomes" id="UP000067708"/>
    </source>
</evidence>
<keyword evidence="2 3" id="KW-0274">FAD</keyword>
<dbReference type="AlphaFoldDB" id="A0A060JNV9"/>
<dbReference type="STRING" id="529884.Rhola_00011000"/>
<dbReference type="Gene3D" id="1.25.40.80">
    <property type="match status" value="1"/>
</dbReference>
<feature type="binding site" evidence="3">
    <location>
        <position position="111"/>
    </location>
    <ligand>
        <name>FAD</name>
        <dbReference type="ChEBI" id="CHEBI:57692"/>
    </ligand>
</feature>
<proteinExistence type="predicted"/>
<dbReference type="PANTHER" id="PTHR11455">
    <property type="entry name" value="CRYPTOCHROME"/>
    <property type="match status" value="1"/>
</dbReference>
<dbReference type="GO" id="GO:0003677">
    <property type="term" value="F:DNA binding"/>
    <property type="evidence" value="ECO:0007669"/>
    <property type="project" value="TreeGrafter"/>
</dbReference>
<sequence>MARNKHLGWLVEPGVLTRIEINQDSSKIIEQNFAGLHSGGPKSSIRGGQSAANLALQNLDIRRYADDRSEVLPKNRRGATVLSPYIRHNLLTLQQVWDAVEGAPAKDREKYRDELLWQEYARHLYARLGTKFFENLRFEQNRDGQGDGWNLDMSCIKMVVSELEEDGWLVNQTRMWLASHWTVRNGVGWLHGQERMYQHLLDGSRAANLLGWQWTVGSAGKPYGFARWQVEKRAPGLCFKCPLKKNCPIQNFPAEVEARSVPPIDLLKRDPNLIITSGPSTVITRDEPNEVLLTIDSMGDADPALVANPDLPVVFVFNRDALAKLQLSAKRIHFYLETLQDLSERRNLTVYLGDPYSYASQNKVAVTFAPVPSFAKFESLAQLHPFPWLREPKDGNIQSFSAWQKIQK</sequence>
<dbReference type="RefSeq" id="WP_227818773.1">
    <property type="nucleotide sequence ID" value="NZ_CP007490.1"/>
</dbReference>
<dbReference type="EC" id="4.1.99.3" evidence="5"/>